<gene>
    <name evidence="9" type="primary">KAFR0C03340</name>
    <name evidence="9" type="ORF">KAFR_0C03340</name>
</gene>
<protein>
    <recommendedName>
        <fullName evidence="8">SPX domain-containing protein</fullName>
    </recommendedName>
</protein>
<evidence type="ECO:0000256" key="1">
    <source>
        <dbReference type="ARBA" id="ARBA00004128"/>
    </source>
</evidence>
<evidence type="ECO:0000256" key="3">
    <source>
        <dbReference type="ARBA" id="ARBA00022692"/>
    </source>
</evidence>
<proteinExistence type="predicted"/>
<dbReference type="EMBL" id="HE650823">
    <property type="protein sequence ID" value="CCF57326.1"/>
    <property type="molecule type" value="Genomic_DNA"/>
</dbReference>
<dbReference type="Pfam" id="PF09359">
    <property type="entry name" value="VTC"/>
    <property type="match status" value="1"/>
</dbReference>
<dbReference type="GeneID" id="13885245"/>
<dbReference type="FunCoup" id="H2ASH6">
    <property type="interactions" value="56"/>
</dbReference>
<dbReference type="InterPro" id="IPR042267">
    <property type="entry name" value="VTC_sf"/>
</dbReference>
<dbReference type="AlphaFoldDB" id="H2ASH6"/>
<feature type="transmembrane region" description="Helical" evidence="7">
    <location>
        <begin position="766"/>
        <end position="788"/>
    </location>
</feature>
<dbReference type="PANTHER" id="PTHR46140">
    <property type="entry name" value="VACUOLAR TRANSPORTER CHAPERONE 1-RELATED"/>
    <property type="match status" value="1"/>
</dbReference>
<reference evidence="9 10" key="1">
    <citation type="journal article" date="2011" name="Proc. Natl. Acad. Sci. U.S.A.">
        <title>Evolutionary erosion of yeast sex chromosomes by mating-type switching accidents.</title>
        <authorList>
            <person name="Gordon J.L."/>
            <person name="Armisen D."/>
            <person name="Proux-Wera E."/>
            <person name="Oheigeartaigh S.S."/>
            <person name="Byrne K.P."/>
            <person name="Wolfe K.H."/>
        </authorList>
    </citation>
    <scope>NUCLEOTIDE SEQUENCE [LARGE SCALE GENOMIC DNA]</scope>
    <source>
        <strain evidence="10">ATCC 22294 / BCRC 22015 / CBS 2517 / CECT 1963 / NBRC 1671 / NRRL Y-8276</strain>
    </source>
</reference>
<feature type="region of interest" description="Disordered" evidence="6">
    <location>
        <begin position="588"/>
        <end position="615"/>
    </location>
</feature>
<dbReference type="InParanoid" id="H2ASH6"/>
<feature type="domain" description="SPX" evidence="8">
    <location>
        <begin position="1"/>
        <end position="142"/>
    </location>
</feature>
<comment type="subcellular location">
    <subcellularLocation>
        <location evidence="1">Vacuole membrane</location>
        <topology evidence="1">Multi-pass membrane protein</topology>
    </subcellularLocation>
</comment>
<dbReference type="CDD" id="cd14480">
    <property type="entry name" value="SPX_VTC2_like"/>
    <property type="match status" value="1"/>
</dbReference>
<evidence type="ECO:0000256" key="6">
    <source>
        <dbReference type="SAM" id="MobiDB-lite"/>
    </source>
</evidence>
<dbReference type="Pfam" id="PF02656">
    <property type="entry name" value="DUF202"/>
    <property type="match status" value="1"/>
</dbReference>
<dbReference type="InterPro" id="IPR018966">
    <property type="entry name" value="VTC_domain"/>
</dbReference>
<sequence length="829" mass="96198">MLFGVKLANDIYPPWKDSYISYDGLKKLLKEDNDDTTNQEWTERDESRFVEALDSDLEKVYTFQVDKYNNLMDKLTHLEKETSTEDKVRQLDPDTFQRILEDALSEAKELDNFSRLNYTGFMKIVKKHDKLHSQYPSVKSLLQVRLKELPFHSEEYSPVLYRISFLYTILRCNFSTISKSLASTSRLSNVGSISDSKTNYKIFKFWIHKDNLMEVKTRILRHLPVLVYASAPTENDDIIDRFENDVVDADGGIPSANSSSKNSEKDVPYNSYDPVITTVYFDNEFFELYNNKLLKQHSARTLRLRWTGKLADKPDIFLEKRILSENEGGIGYNFEEVRLKMKQKYINNFIFDGDKKYEELVLNRMRQGGTTDPTLKKVQGDFEVVQQFIMQEQLQPVLRTVYRRTAFQIPGDDRIRIVIDSDILSIREDSFDKTRPIRDPKSWHRRDIDTDVSNPLRFLRSGEYAKFPYSVMEIRIKQTDNIRPNEVERPNSYMNTTFSSNLPGKHGQWITELINSHLVKEVPKFSLYIQGVASLFGEDEKLDILPFWLPDLEKDIRRDPKQAYEEEKKKLKKQKEIEAKIAGMRRLSKIEPVENENEEESETRRPNSSILEVRELDLEERNRSKKAPRGKRKKTSKAQTTFLNVLSGKAPKLINFDSEDEEIELPAGVKKPTSYLKNAGPIKVEPKVWLANERTFNKWLRVTALLSALTFSIYNSIRHASFPRLATTMAYIYFCLTIFCGLWSYTTYLRRLDLIKARSGTHLDAPLGPILLALVLAATLIINFIIAFKEAAIRQHGGPQLSSITRFQEGVPEKLDAISDFIFKLVGAQ</sequence>
<organism evidence="9 10">
    <name type="scientific">Kazachstania africana (strain ATCC 22294 / BCRC 22015 / CBS 2517 / CECT 1963 / NBRC 1671 / NRRL Y-8276)</name>
    <name type="common">Yeast</name>
    <name type="synonym">Kluyveromyces africanus</name>
    <dbReference type="NCBI Taxonomy" id="1071382"/>
    <lineage>
        <taxon>Eukaryota</taxon>
        <taxon>Fungi</taxon>
        <taxon>Dikarya</taxon>
        <taxon>Ascomycota</taxon>
        <taxon>Saccharomycotina</taxon>
        <taxon>Saccharomycetes</taxon>
        <taxon>Saccharomycetales</taxon>
        <taxon>Saccharomycetaceae</taxon>
        <taxon>Kazachstania</taxon>
    </lineage>
</organism>
<dbReference type="OrthoDB" id="6493944at2759"/>
<dbReference type="GO" id="GO:0033254">
    <property type="term" value="C:vacuolar transporter chaperone complex"/>
    <property type="evidence" value="ECO:0007669"/>
    <property type="project" value="UniProtKB-ARBA"/>
</dbReference>
<evidence type="ECO:0000259" key="8">
    <source>
        <dbReference type="PROSITE" id="PS51382"/>
    </source>
</evidence>
<evidence type="ECO:0000256" key="4">
    <source>
        <dbReference type="ARBA" id="ARBA00022989"/>
    </source>
</evidence>
<evidence type="ECO:0000313" key="9">
    <source>
        <dbReference type="EMBL" id="CCF57326.1"/>
    </source>
</evidence>
<evidence type="ECO:0000256" key="2">
    <source>
        <dbReference type="ARBA" id="ARBA00022554"/>
    </source>
</evidence>
<dbReference type="InterPro" id="IPR051572">
    <property type="entry name" value="VTC_Complex_Subunit"/>
</dbReference>
<dbReference type="InterPro" id="IPR003807">
    <property type="entry name" value="DUF202"/>
</dbReference>
<dbReference type="PANTHER" id="PTHR46140:SF2">
    <property type="entry name" value="VACUOLAR TRANSPORTER CHAPERONE 3 COMPLEX SUBUNIT 3-RELATED"/>
    <property type="match status" value="1"/>
</dbReference>
<dbReference type="eggNOG" id="KOG1161">
    <property type="taxonomic scope" value="Eukaryota"/>
</dbReference>
<dbReference type="Gene3D" id="3.20.100.30">
    <property type="entry name" value="VTC, catalytic tunnel domain"/>
    <property type="match status" value="1"/>
</dbReference>
<dbReference type="InterPro" id="IPR004331">
    <property type="entry name" value="SPX_dom"/>
</dbReference>
<feature type="transmembrane region" description="Helical" evidence="7">
    <location>
        <begin position="729"/>
        <end position="746"/>
    </location>
</feature>
<accession>H2ASH6</accession>
<keyword evidence="2" id="KW-0926">Vacuole</keyword>
<dbReference type="GO" id="GO:0006799">
    <property type="term" value="P:polyphosphate biosynthetic process"/>
    <property type="evidence" value="ECO:0007669"/>
    <property type="project" value="EnsemblFungi"/>
</dbReference>
<evidence type="ECO:0000256" key="7">
    <source>
        <dbReference type="SAM" id="Phobius"/>
    </source>
</evidence>
<dbReference type="PROSITE" id="PS51382">
    <property type="entry name" value="SPX"/>
    <property type="match status" value="1"/>
</dbReference>
<dbReference type="Proteomes" id="UP000005220">
    <property type="component" value="Chromosome 3"/>
</dbReference>
<dbReference type="GO" id="GO:0000329">
    <property type="term" value="C:fungal-type vacuole membrane"/>
    <property type="evidence" value="ECO:0007669"/>
    <property type="project" value="TreeGrafter"/>
</dbReference>
<evidence type="ECO:0000313" key="10">
    <source>
        <dbReference type="Proteomes" id="UP000005220"/>
    </source>
</evidence>
<keyword evidence="4 7" id="KW-1133">Transmembrane helix</keyword>
<evidence type="ECO:0000256" key="5">
    <source>
        <dbReference type="ARBA" id="ARBA00023136"/>
    </source>
</evidence>
<dbReference type="STRING" id="1071382.H2ASH6"/>
<dbReference type="HOGENOM" id="CLU_009308_2_0_1"/>
<keyword evidence="10" id="KW-1185">Reference proteome</keyword>
<feature type="transmembrane region" description="Helical" evidence="7">
    <location>
        <begin position="699"/>
        <end position="717"/>
    </location>
</feature>
<dbReference type="eggNOG" id="KOG4580">
    <property type="taxonomic scope" value="Eukaryota"/>
</dbReference>
<keyword evidence="3 7" id="KW-0812">Transmembrane</keyword>
<keyword evidence="5 7" id="KW-0472">Membrane</keyword>
<dbReference type="KEGG" id="kaf:KAFR_0C03340"/>
<dbReference type="RefSeq" id="XP_003956461.1">
    <property type="nucleotide sequence ID" value="XM_003956412.1"/>
</dbReference>
<name>H2ASH6_KAZAF</name>